<accession>A0A4P9K474</accession>
<feature type="transmembrane region" description="Helical" evidence="9">
    <location>
        <begin position="187"/>
        <end position="210"/>
    </location>
</feature>
<dbReference type="Gene3D" id="3.30.450.20">
    <property type="entry name" value="PAS domain"/>
    <property type="match status" value="1"/>
</dbReference>
<keyword evidence="2" id="KW-1003">Cell membrane</keyword>
<dbReference type="SUPFAM" id="SSF55785">
    <property type="entry name" value="PYP-like sensor domain (PAS domain)"/>
    <property type="match status" value="1"/>
</dbReference>
<dbReference type="InterPro" id="IPR035965">
    <property type="entry name" value="PAS-like_dom_sf"/>
</dbReference>
<keyword evidence="7 9" id="KW-1133">Transmembrane helix</keyword>
<comment type="subcellular location">
    <subcellularLocation>
        <location evidence="1">Cell inner membrane</location>
        <topology evidence="1">Multi-pass membrane protein</topology>
    </subcellularLocation>
</comment>
<keyword evidence="6 9" id="KW-0812">Transmembrane</keyword>
<dbReference type="EMBL" id="CP040602">
    <property type="protein sequence ID" value="QCU89491.1"/>
    <property type="molecule type" value="Genomic_DNA"/>
</dbReference>
<evidence type="ECO:0000313" key="12">
    <source>
        <dbReference type="Proteomes" id="UP000304864"/>
    </source>
</evidence>
<keyword evidence="12" id="KW-1185">Reference proteome</keyword>
<feature type="domain" description="PAS" evidence="10">
    <location>
        <begin position="25"/>
        <end position="76"/>
    </location>
</feature>
<organism evidence="11 12">
    <name type="scientific">Thiomicrorhabdus sediminis</name>
    <dbReference type="NCBI Taxonomy" id="2580412"/>
    <lineage>
        <taxon>Bacteria</taxon>
        <taxon>Pseudomonadati</taxon>
        <taxon>Pseudomonadota</taxon>
        <taxon>Gammaproteobacteria</taxon>
        <taxon>Thiotrichales</taxon>
        <taxon>Piscirickettsiaceae</taxon>
        <taxon>Thiomicrorhabdus</taxon>
    </lineage>
</organism>
<dbReference type="SMART" id="SM00086">
    <property type="entry name" value="PAC"/>
    <property type="match status" value="1"/>
</dbReference>
<dbReference type="SMART" id="SM00091">
    <property type="entry name" value="PAS"/>
    <property type="match status" value="1"/>
</dbReference>
<dbReference type="FunFam" id="3.30.450.20:FF:000046">
    <property type="entry name" value="Aerotaxis sensor receptor"/>
    <property type="match status" value="1"/>
</dbReference>
<dbReference type="InterPro" id="IPR001610">
    <property type="entry name" value="PAC"/>
</dbReference>
<evidence type="ECO:0000256" key="2">
    <source>
        <dbReference type="ARBA" id="ARBA00022475"/>
    </source>
</evidence>
<dbReference type="AlphaFoldDB" id="A0A4P9K474"/>
<dbReference type="RefSeq" id="WP_138563900.1">
    <property type="nucleotide sequence ID" value="NZ_CP040602.1"/>
</dbReference>
<keyword evidence="3" id="KW-0488">Methylation</keyword>
<evidence type="ECO:0000256" key="4">
    <source>
        <dbReference type="ARBA" id="ARBA00022500"/>
    </source>
</evidence>
<evidence type="ECO:0000259" key="10">
    <source>
        <dbReference type="PROSITE" id="PS50112"/>
    </source>
</evidence>
<keyword evidence="4" id="KW-0145">Chemotaxis</keyword>
<evidence type="ECO:0000256" key="9">
    <source>
        <dbReference type="SAM" id="Phobius"/>
    </source>
</evidence>
<keyword evidence="8 9" id="KW-0472">Membrane</keyword>
<dbReference type="CDD" id="cd00130">
    <property type="entry name" value="PAS"/>
    <property type="match status" value="1"/>
</dbReference>
<dbReference type="InterPro" id="IPR000014">
    <property type="entry name" value="PAS"/>
</dbReference>
<gene>
    <name evidence="11" type="ORF">FE785_01985</name>
</gene>
<dbReference type="Pfam" id="PF08447">
    <property type="entry name" value="PAS_3"/>
    <property type="match status" value="1"/>
</dbReference>
<evidence type="ECO:0000256" key="7">
    <source>
        <dbReference type="ARBA" id="ARBA00022989"/>
    </source>
</evidence>
<dbReference type="GO" id="GO:0006935">
    <property type="term" value="P:chemotaxis"/>
    <property type="evidence" value="ECO:0007669"/>
    <property type="project" value="UniProtKB-KW"/>
</dbReference>
<dbReference type="OrthoDB" id="6433966at2"/>
<sequence length="322" mass="36022">MRDNGAVTQKEYTLSSDITIVSRTDLHGNITEANEAFIEASGYDWKDLVGQPHNILRHPDVPAAVFQDFWQTIQNGKPWSQIVKNRRKNGDHYWVEANATPIFEKGEMVGYMSVRTAASREQIAAAEQAYKQISAGKLTLKEGIPVYAKDRFNPLLKFDQSTIITTLATLLLVLEFTPEIITGFTEIIPLLAIEILEVTLVALLIFTSFLSKKQLNKMAETITSISSGRFTNQIDTRGENTIAKTNGRLKSMQIKLGADIDDVKAALSHSKRIESALKSASSNVMVADRFRSIIFRTIRLLPCLKALKQNYRRACRTSIAIT</sequence>
<name>A0A4P9K474_9GAMM</name>
<dbReference type="GO" id="GO:0005886">
    <property type="term" value="C:plasma membrane"/>
    <property type="evidence" value="ECO:0007669"/>
    <property type="project" value="UniProtKB-SubCell"/>
</dbReference>
<dbReference type="PROSITE" id="PS50112">
    <property type="entry name" value="PAS"/>
    <property type="match status" value="1"/>
</dbReference>
<dbReference type="InterPro" id="IPR013655">
    <property type="entry name" value="PAS_fold_3"/>
</dbReference>
<evidence type="ECO:0000256" key="3">
    <source>
        <dbReference type="ARBA" id="ARBA00022481"/>
    </source>
</evidence>
<evidence type="ECO:0000313" key="11">
    <source>
        <dbReference type="EMBL" id="QCU89491.1"/>
    </source>
</evidence>
<dbReference type="Proteomes" id="UP000304864">
    <property type="component" value="Chromosome"/>
</dbReference>
<evidence type="ECO:0000256" key="5">
    <source>
        <dbReference type="ARBA" id="ARBA00022519"/>
    </source>
</evidence>
<keyword evidence="5" id="KW-0997">Cell inner membrane</keyword>
<protein>
    <submittedName>
        <fullName evidence="11">PAS domain-containing protein</fullName>
    </submittedName>
</protein>
<evidence type="ECO:0000256" key="1">
    <source>
        <dbReference type="ARBA" id="ARBA00004429"/>
    </source>
</evidence>
<dbReference type="NCBIfam" id="TIGR00229">
    <property type="entry name" value="sensory_box"/>
    <property type="match status" value="1"/>
</dbReference>
<evidence type="ECO:0000256" key="6">
    <source>
        <dbReference type="ARBA" id="ARBA00022692"/>
    </source>
</evidence>
<evidence type="ECO:0000256" key="8">
    <source>
        <dbReference type="ARBA" id="ARBA00023136"/>
    </source>
</evidence>
<feature type="transmembrane region" description="Helical" evidence="9">
    <location>
        <begin position="161"/>
        <end position="181"/>
    </location>
</feature>
<proteinExistence type="predicted"/>
<dbReference type="KEGG" id="thig:FE785_01985"/>
<reference evidence="11 12" key="1">
    <citation type="submission" date="2019-05" db="EMBL/GenBank/DDBJ databases">
        <title>Thiomicrorhabdus sediminis sp. nov, a novel sulfur-oxidizing bacterium isolated from coastal sediment.</title>
        <authorList>
            <person name="Liu X."/>
        </authorList>
    </citation>
    <scope>NUCLEOTIDE SEQUENCE [LARGE SCALE GENOMIC DNA]</scope>
    <source>
        <strain evidence="11 12">G1</strain>
    </source>
</reference>